<dbReference type="PANTHER" id="PTHR47103:SF8">
    <property type="entry name" value="DNA-BINDING PROTEIN"/>
    <property type="match status" value="1"/>
</dbReference>
<feature type="region of interest" description="Disordered" evidence="6">
    <location>
        <begin position="456"/>
        <end position="504"/>
    </location>
</feature>
<reference evidence="8" key="3">
    <citation type="submission" date="2011-03" db="EMBL/GenBank/DDBJ databases">
        <title>Annotation of Magnaporthe poae ATCC 64411.</title>
        <authorList>
            <person name="Ma L.-J."/>
            <person name="Dead R."/>
            <person name="Young S.K."/>
            <person name="Zeng Q."/>
            <person name="Gargeya S."/>
            <person name="Fitzgerald M."/>
            <person name="Haas B."/>
            <person name="Abouelleil A."/>
            <person name="Alvarado L."/>
            <person name="Arachchi H.M."/>
            <person name="Berlin A."/>
            <person name="Brown A."/>
            <person name="Chapman S.B."/>
            <person name="Chen Z."/>
            <person name="Dunbar C."/>
            <person name="Freedman E."/>
            <person name="Gearin G."/>
            <person name="Gellesch M."/>
            <person name="Goldberg J."/>
            <person name="Griggs A."/>
            <person name="Gujja S."/>
            <person name="Heiman D."/>
            <person name="Howarth C."/>
            <person name="Larson L."/>
            <person name="Lui A."/>
            <person name="MacDonald P.J.P."/>
            <person name="Mehta T."/>
            <person name="Montmayeur A."/>
            <person name="Murphy C."/>
            <person name="Neiman D."/>
            <person name="Pearson M."/>
            <person name="Priest M."/>
            <person name="Roberts A."/>
            <person name="Saif S."/>
            <person name="Shea T."/>
            <person name="Shenoy N."/>
            <person name="Sisk P."/>
            <person name="Stolte C."/>
            <person name="Sykes S."/>
            <person name="Yandava C."/>
            <person name="Wortman J."/>
            <person name="Nusbaum C."/>
            <person name="Birren B."/>
        </authorList>
    </citation>
    <scope>NUCLEOTIDE SEQUENCE</scope>
    <source>
        <strain evidence="8">ATCC 64411</strain>
    </source>
</reference>
<dbReference type="EnsemblFungi" id="MAPG_08935T0">
    <property type="protein sequence ID" value="MAPG_08935T0"/>
    <property type="gene ID" value="MAPG_08935"/>
</dbReference>
<feature type="compositionally biased region" description="Polar residues" evidence="6">
    <location>
        <begin position="14"/>
        <end position="26"/>
    </location>
</feature>
<dbReference type="InterPro" id="IPR001878">
    <property type="entry name" value="Znf_CCHC"/>
</dbReference>
<evidence type="ECO:0000256" key="1">
    <source>
        <dbReference type="ARBA" id="ARBA00022723"/>
    </source>
</evidence>
<dbReference type="EMBL" id="GL876974">
    <property type="protein sequence ID" value="KLU89968.1"/>
    <property type="molecule type" value="Genomic_DNA"/>
</dbReference>
<evidence type="ECO:0000313" key="8">
    <source>
        <dbReference type="EMBL" id="KLU89968.1"/>
    </source>
</evidence>
<evidence type="ECO:0000313" key="10">
    <source>
        <dbReference type="Proteomes" id="UP000011715"/>
    </source>
</evidence>
<sequence>MADWENNSGGGGWDSQNTGADQWNASDNAGADNQWNGDGNAGGAAANDQWNDGGDAGGAGSFGDADNGGADGNDGKCFNCGETGHNKADCPNPRVFNGTCRVCDKEGHMSRDCPDRPPVQCRSCGEDGHMAKDCPNKKCANCQDAGHASADCKAARYIDRSDVPDMETSAALDLIREAVDDTDMFSVKQALSAYLKAKPDTNYIAMQEIFRKENIGLYFIALNKPVPTGMVNMDLQGNLDKKHTVSLRFSEKCPRPREREFWPKDTAENLERLEDAGDLVNTHLPRCRNCEQLGHETRDCTQDKIERQQLIIECINCNEPGHRSRDCPKDRVDKFACKNCGKPGHTAKECEEERVCPPDMECRKCGECGHFAKDCPKGGGGGGCRNCGQEGHMARDCTEPRNMANVQCRNCDEYGHMSKECSKPRDITRVKCSNCQEMGHFQSKCTKERVDNDADAGGFDNPNGGFDNGAAGDSSDWNTGTTAQGGDWETGGANTAAAGGGSAW</sequence>
<feature type="domain" description="CCHC-type" evidence="7">
    <location>
        <begin position="362"/>
        <end position="377"/>
    </location>
</feature>
<feature type="domain" description="CCHC-type" evidence="7">
    <location>
        <begin position="121"/>
        <end position="136"/>
    </location>
</feature>
<feature type="compositionally biased region" description="Low complexity" evidence="6">
    <location>
        <begin position="456"/>
        <end position="473"/>
    </location>
</feature>
<evidence type="ECO:0000256" key="3">
    <source>
        <dbReference type="ARBA" id="ARBA00022771"/>
    </source>
</evidence>
<reference evidence="9" key="5">
    <citation type="submission" date="2015-06" db="UniProtKB">
        <authorList>
            <consortium name="EnsemblFungi"/>
        </authorList>
    </citation>
    <scope>IDENTIFICATION</scope>
    <source>
        <strain evidence="9">ATCC 64411</strain>
    </source>
</reference>
<dbReference type="VEuPathDB" id="FungiDB:MAPG_08935"/>
<feature type="domain" description="CCHC-type" evidence="7">
    <location>
        <begin position="76"/>
        <end position="92"/>
    </location>
</feature>
<dbReference type="STRING" id="644358.A0A0C4E8M3"/>
<feature type="compositionally biased region" description="Polar residues" evidence="6">
    <location>
        <begin position="475"/>
        <end position="484"/>
    </location>
</feature>
<keyword evidence="1" id="KW-0479">Metal-binding</keyword>
<feature type="domain" description="CCHC-type" evidence="7">
    <location>
        <begin position="337"/>
        <end position="352"/>
    </location>
</feature>
<dbReference type="GO" id="GO:0008270">
    <property type="term" value="F:zinc ion binding"/>
    <property type="evidence" value="ECO:0007669"/>
    <property type="project" value="UniProtKB-KW"/>
</dbReference>
<dbReference type="OrthoDB" id="8026949at2759"/>
<evidence type="ECO:0000256" key="4">
    <source>
        <dbReference type="ARBA" id="ARBA00022833"/>
    </source>
</evidence>
<evidence type="ECO:0000313" key="9">
    <source>
        <dbReference type="EnsemblFungi" id="MAPG_08935T0"/>
    </source>
</evidence>
<feature type="compositionally biased region" description="Low complexity" evidence="6">
    <location>
        <begin position="27"/>
        <end position="53"/>
    </location>
</feature>
<dbReference type="Pfam" id="PF00098">
    <property type="entry name" value="zf-CCHC"/>
    <property type="match status" value="9"/>
</dbReference>
<dbReference type="PANTHER" id="PTHR47103">
    <property type="entry name" value="DNA-BINDING PROTEIN"/>
    <property type="match status" value="1"/>
</dbReference>
<dbReference type="AlphaFoldDB" id="A0A0C4E8M3"/>
<dbReference type="PROSITE" id="PS50158">
    <property type="entry name" value="ZF_CCHC"/>
    <property type="match status" value="9"/>
</dbReference>
<accession>A0A0C4E8M3</accession>
<dbReference type="Gene3D" id="4.10.60.10">
    <property type="entry name" value="Zinc finger, CCHC-type"/>
    <property type="match status" value="7"/>
</dbReference>
<dbReference type="SUPFAM" id="SSF57756">
    <property type="entry name" value="Retrovirus zinc finger-like domains"/>
    <property type="match status" value="5"/>
</dbReference>
<feature type="domain" description="CCHC-type" evidence="7">
    <location>
        <begin position="314"/>
        <end position="329"/>
    </location>
</feature>
<evidence type="ECO:0000256" key="6">
    <source>
        <dbReference type="SAM" id="MobiDB-lite"/>
    </source>
</evidence>
<dbReference type="EMBL" id="ADBL01002182">
    <property type="status" value="NOT_ANNOTATED_CDS"/>
    <property type="molecule type" value="Genomic_DNA"/>
</dbReference>
<evidence type="ECO:0000256" key="2">
    <source>
        <dbReference type="ARBA" id="ARBA00022737"/>
    </source>
</evidence>
<dbReference type="InterPro" id="IPR036875">
    <property type="entry name" value="Znf_CCHC_sf"/>
</dbReference>
<dbReference type="Proteomes" id="UP000011715">
    <property type="component" value="Unassembled WGS sequence"/>
</dbReference>
<feature type="domain" description="CCHC-type" evidence="7">
    <location>
        <begin position="408"/>
        <end position="423"/>
    </location>
</feature>
<evidence type="ECO:0000259" key="7">
    <source>
        <dbReference type="PROSITE" id="PS50158"/>
    </source>
</evidence>
<protein>
    <recommendedName>
        <fullName evidence="7">CCHC-type domain-containing protein</fullName>
    </recommendedName>
</protein>
<keyword evidence="2" id="KW-0677">Repeat</keyword>
<keyword evidence="10" id="KW-1185">Reference proteome</keyword>
<dbReference type="OMA" id="RVRDCPE"/>
<feature type="domain" description="CCHC-type" evidence="7">
    <location>
        <begin position="286"/>
        <end position="302"/>
    </location>
</feature>
<proteinExistence type="predicted"/>
<gene>
    <name evidence="8" type="ORF">MAPG_08935</name>
</gene>
<organism evidence="9 10">
    <name type="scientific">Magnaporthiopsis poae (strain ATCC 64411 / 73-15)</name>
    <name type="common">Kentucky bluegrass fungus</name>
    <name type="synonym">Magnaporthe poae</name>
    <dbReference type="NCBI Taxonomy" id="644358"/>
    <lineage>
        <taxon>Eukaryota</taxon>
        <taxon>Fungi</taxon>
        <taxon>Dikarya</taxon>
        <taxon>Ascomycota</taxon>
        <taxon>Pezizomycotina</taxon>
        <taxon>Sordariomycetes</taxon>
        <taxon>Sordariomycetidae</taxon>
        <taxon>Magnaporthales</taxon>
        <taxon>Magnaporthaceae</taxon>
        <taxon>Magnaporthiopsis</taxon>
    </lineage>
</organism>
<name>A0A0C4E8M3_MAGP6</name>
<reference evidence="10" key="1">
    <citation type="submission" date="2010-05" db="EMBL/GenBank/DDBJ databases">
        <title>The genome sequence of Magnaporthe poae strain ATCC 64411.</title>
        <authorList>
            <person name="Ma L.-J."/>
            <person name="Dead R."/>
            <person name="Young S."/>
            <person name="Zeng Q."/>
            <person name="Koehrsen M."/>
            <person name="Alvarado L."/>
            <person name="Berlin A."/>
            <person name="Chapman S.B."/>
            <person name="Chen Z."/>
            <person name="Freedman E."/>
            <person name="Gellesch M."/>
            <person name="Goldberg J."/>
            <person name="Griggs A."/>
            <person name="Gujja S."/>
            <person name="Heilman E.R."/>
            <person name="Heiman D."/>
            <person name="Hepburn T."/>
            <person name="Howarth C."/>
            <person name="Jen D."/>
            <person name="Larson L."/>
            <person name="Mehta T."/>
            <person name="Neiman D."/>
            <person name="Pearson M."/>
            <person name="Roberts A."/>
            <person name="Saif S."/>
            <person name="Shea T."/>
            <person name="Shenoy N."/>
            <person name="Sisk P."/>
            <person name="Stolte C."/>
            <person name="Sykes S."/>
            <person name="Walk T."/>
            <person name="White J."/>
            <person name="Yandava C."/>
            <person name="Haas B."/>
            <person name="Nusbaum C."/>
            <person name="Birren B."/>
        </authorList>
    </citation>
    <scope>NUCLEOTIDE SEQUENCE [LARGE SCALE GENOMIC DNA]</scope>
    <source>
        <strain evidence="10">ATCC 64411 / 73-15</strain>
    </source>
</reference>
<reference evidence="9" key="4">
    <citation type="journal article" date="2015" name="G3 (Bethesda)">
        <title>Genome sequences of three phytopathogenic species of the Magnaporthaceae family of fungi.</title>
        <authorList>
            <person name="Okagaki L.H."/>
            <person name="Nunes C.C."/>
            <person name="Sailsbery J."/>
            <person name="Clay B."/>
            <person name="Brown D."/>
            <person name="John T."/>
            <person name="Oh Y."/>
            <person name="Young N."/>
            <person name="Fitzgerald M."/>
            <person name="Haas B.J."/>
            <person name="Zeng Q."/>
            <person name="Young S."/>
            <person name="Adiconis X."/>
            <person name="Fan L."/>
            <person name="Levin J.Z."/>
            <person name="Mitchell T.K."/>
            <person name="Okubara P.A."/>
            <person name="Farman M.L."/>
            <person name="Kohn L.M."/>
            <person name="Birren B."/>
            <person name="Ma L.-J."/>
            <person name="Dean R.A."/>
        </authorList>
    </citation>
    <scope>NUCLEOTIDE SEQUENCE</scope>
    <source>
        <strain evidence="9">ATCC 64411 / 73-15</strain>
    </source>
</reference>
<dbReference type="eggNOG" id="KOG0335">
    <property type="taxonomic scope" value="Eukaryota"/>
</dbReference>
<dbReference type="GO" id="GO:0003676">
    <property type="term" value="F:nucleic acid binding"/>
    <property type="evidence" value="ECO:0007669"/>
    <property type="project" value="InterPro"/>
</dbReference>
<feature type="region of interest" description="Disordered" evidence="6">
    <location>
        <begin position="1"/>
        <end position="66"/>
    </location>
</feature>
<evidence type="ECO:0000256" key="5">
    <source>
        <dbReference type="PROSITE-ProRule" id="PRU00047"/>
    </source>
</evidence>
<keyword evidence="4" id="KW-0862">Zinc</keyword>
<dbReference type="SMART" id="SM00343">
    <property type="entry name" value="ZnF_C2HC"/>
    <property type="match status" value="11"/>
</dbReference>
<feature type="domain" description="CCHC-type" evidence="7">
    <location>
        <begin position="100"/>
        <end position="115"/>
    </location>
</feature>
<feature type="domain" description="CCHC-type" evidence="7">
    <location>
        <begin position="384"/>
        <end position="399"/>
    </location>
</feature>
<reference evidence="8" key="2">
    <citation type="submission" date="2010-05" db="EMBL/GenBank/DDBJ databases">
        <title>The Genome Sequence of Magnaporthe poae strain ATCC 64411.</title>
        <authorList>
            <consortium name="The Broad Institute Genome Sequencing Platform"/>
            <consortium name="Broad Institute Genome Sequencing Center for Infectious Disease"/>
            <person name="Ma L.-J."/>
            <person name="Dead R."/>
            <person name="Young S."/>
            <person name="Zeng Q."/>
            <person name="Koehrsen M."/>
            <person name="Alvarado L."/>
            <person name="Berlin A."/>
            <person name="Chapman S.B."/>
            <person name="Chen Z."/>
            <person name="Freedman E."/>
            <person name="Gellesch M."/>
            <person name="Goldberg J."/>
            <person name="Griggs A."/>
            <person name="Gujja S."/>
            <person name="Heilman E.R."/>
            <person name="Heiman D."/>
            <person name="Hepburn T."/>
            <person name="Howarth C."/>
            <person name="Jen D."/>
            <person name="Larson L."/>
            <person name="Mehta T."/>
            <person name="Neiman D."/>
            <person name="Pearson M."/>
            <person name="Roberts A."/>
            <person name="Saif S."/>
            <person name="Shea T."/>
            <person name="Shenoy N."/>
            <person name="Sisk P."/>
            <person name="Stolte C."/>
            <person name="Sykes S."/>
            <person name="Walk T."/>
            <person name="White J."/>
            <person name="Yandava C."/>
            <person name="Haas B."/>
            <person name="Nusbaum C."/>
            <person name="Birren B."/>
        </authorList>
    </citation>
    <scope>NUCLEOTIDE SEQUENCE</scope>
    <source>
        <strain evidence="8">ATCC 64411</strain>
    </source>
</reference>
<keyword evidence="3 5" id="KW-0863">Zinc-finger</keyword>